<reference evidence="1" key="2">
    <citation type="journal article" date="2020" name="Nat. Commun.">
        <title>Large-scale genome sequencing of mycorrhizal fungi provides insights into the early evolution of symbiotic traits.</title>
        <authorList>
            <person name="Miyauchi S."/>
            <person name="Kiss E."/>
            <person name="Kuo A."/>
            <person name="Drula E."/>
            <person name="Kohler A."/>
            <person name="Sanchez-Garcia M."/>
            <person name="Morin E."/>
            <person name="Andreopoulos B."/>
            <person name="Barry K.W."/>
            <person name="Bonito G."/>
            <person name="Buee M."/>
            <person name="Carver A."/>
            <person name="Chen C."/>
            <person name="Cichocki N."/>
            <person name="Clum A."/>
            <person name="Culley D."/>
            <person name="Crous P.W."/>
            <person name="Fauchery L."/>
            <person name="Girlanda M."/>
            <person name="Hayes R.D."/>
            <person name="Keri Z."/>
            <person name="LaButti K."/>
            <person name="Lipzen A."/>
            <person name="Lombard V."/>
            <person name="Magnuson J."/>
            <person name="Maillard F."/>
            <person name="Murat C."/>
            <person name="Nolan M."/>
            <person name="Ohm R.A."/>
            <person name="Pangilinan J."/>
            <person name="Pereira M.F."/>
            <person name="Perotto S."/>
            <person name="Peter M."/>
            <person name="Pfister S."/>
            <person name="Riley R."/>
            <person name="Sitrit Y."/>
            <person name="Stielow J.B."/>
            <person name="Szollosi G."/>
            <person name="Zifcakova L."/>
            <person name="Stursova M."/>
            <person name="Spatafora J.W."/>
            <person name="Tedersoo L."/>
            <person name="Vaario L.M."/>
            <person name="Yamada A."/>
            <person name="Yan M."/>
            <person name="Wang P."/>
            <person name="Xu J."/>
            <person name="Bruns T."/>
            <person name="Baldrian P."/>
            <person name="Vilgalys R."/>
            <person name="Dunand C."/>
            <person name="Henrissat B."/>
            <person name="Grigoriev I.V."/>
            <person name="Hibbett D."/>
            <person name="Nagy L.G."/>
            <person name="Martin F.M."/>
        </authorList>
    </citation>
    <scope>NUCLEOTIDE SEQUENCE</scope>
    <source>
        <strain evidence="1">P2</strain>
    </source>
</reference>
<accession>A0ACB6ZQN4</accession>
<dbReference type="EMBL" id="MU117970">
    <property type="protein sequence ID" value="KAF9652160.1"/>
    <property type="molecule type" value="Genomic_DNA"/>
</dbReference>
<organism evidence="1 2">
    <name type="scientific">Thelephora ganbajun</name>
    <name type="common">Ganba fungus</name>
    <dbReference type="NCBI Taxonomy" id="370292"/>
    <lineage>
        <taxon>Eukaryota</taxon>
        <taxon>Fungi</taxon>
        <taxon>Dikarya</taxon>
        <taxon>Basidiomycota</taxon>
        <taxon>Agaricomycotina</taxon>
        <taxon>Agaricomycetes</taxon>
        <taxon>Thelephorales</taxon>
        <taxon>Thelephoraceae</taxon>
        <taxon>Thelephora</taxon>
    </lineage>
</organism>
<gene>
    <name evidence="1" type="ORF">BDM02DRAFT_3109570</name>
</gene>
<evidence type="ECO:0000313" key="2">
    <source>
        <dbReference type="Proteomes" id="UP000886501"/>
    </source>
</evidence>
<comment type="caution">
    <text evidence="1">The sequence shown here is derived from an EMBL/GenBank/DDBJ whole genome shotgun (WGS) entry which is preliminary data.</text>
</comment>
<sequence>MAAPIPGQIPMGPLPLPLGWTEHVGPGGQPYYFNIYTSESTYVRPLPTFSTTNLAVATPVPAQKLIKDKPLVKTPIPGTDWIRVKTTQGNTFYSHKVEKRSMWTIPEDIEGAVEALEKEEQDAVERLIKEQEEEAAMVETERVKAQIAKETAKRKAQDPVPVDEVVISKKARVDDEPEDEEMDDGDEDSDDDDEGEEEWQREAAAQLAAEAEEHERQKKEEEEAEQKRMKDEETLKEEYKTQQLNMPAKVDLAPEEAKALFKTLLREKDVNPLHPWDKSLPLFISDPRYVLLSSVSARREVFDEYCRERARELRQSKVAKEREDPKGEFEKLLHEEVKSTRTSWTDFRRQWKKDRRFYGWGRDEKERERHFRDFLKELGEKKRTAAQRAEKGFFTLLRESNADEKSAWKDFKRKISSDPRYEAVGSSSLREELFNAFLKVNVGGSLTSHPAASNSRSPGKKVGEGLEDAERKKEKRERALREREQKVKADLSKVEAQIERSRAGLNKEEDERDFRTLLTDAVRDPQVTWDSVLPQLETDPRFTRSMLPLNHKLHIFHDHVGKLRHKHIQSLHNLFESHTPTLATTFSTLPVDSLLSSLPTTKLGFNRRDLEHEFERWQRERNTEARKVFDEMMGENSFVEFWGRLGKIGGAGVDSSIQNDDIGEEGEDGERVDMKKLAKAVDVKEIVKVLKNDKRYIVFNHVPEQRERWIRDYVGNMKASQLSVHVPEKS</sequence>
<protein>
    <submittedName>
        <fullName evidence="1">Uncharacterized protein</fullName>
    </submittedName>
</protein>
<proteinExistence type="predicted"/>
<name>A0ACB6ZQN4_THEGA</name>
<keyword evidence="2" id="KW-1185">Reference proteome</keyword>
<evidence type="ECO:0000313" key="1">
    <source>
        <dbReference type="EMBL" id="KAF9652160.1"/>
    </source>
</evidence>
<reference evidence="1" key="1">
    <citation type="submission" date="2019-10" db="EMBL/GenBank/DDBJ databases">
        <authorList>
            <consortium name="DOE Joint Genome Institute"/>
            <person name="Kuo A."/>
            <person name="Miyauchi S."/>
            <person name="Kiss E."/>
            <person name="Drula E."/>
            <person name="Kohler A."/>
            <person name="Sanchez-Garcia M."/>
            <person name="Andreopoulos B."/>
            <person name="Barry K.W."/>
            <person name="Bonito G."/>
            <person name="Buee M."/>
            <person name="Carver A."/>
            <person name="Chen C."/>
            <person name="Cichocki N."/>
            <person name="Clum A."/>
            <person name="Culley D."/>
            <person name="Crous P.W."/>
            <person name="Fauchery L."/>
            <person name="Girlanda M."/>
            <person name="Hayes R."/>
            <person name="Keri Z."/>
            <person name="Labutti K."/>
            <person name="Lipzen A."/>
            <person name="Lombard V."/>
            <person name="Magnuson J."/>
            <person name="Maillard F."/>
            <person name="Morin E."/>
            <person name="Murat C."/>
            <person name="Nolan M."/>
            <person name="Ohm R."/>
            <person name="Pangilinan J."/>
            <person name="Pereira M."/>
            <person name="Perotto S."/>
            <person name="Peter M."/>
            <person name="Riley R."/>
            <person name="Sitrit Y."/>
            <person name="Stielow B."/>
            <person name="Szollosi G."/>
            <person name="Zifcakova L."/>
            <person name="Stursova M."/>
            <person name="Spatafora J.W."/>
            <person name="Tedersoo L."/>
            <person name="Vaario L.-M."/>
            <person name="Yamada A."/>
            <person name="Yan M."/>
            <person name="Wang P."/>
            <person name="Xu J."/>
            <person name="Bruns T."/>
            <person name="Baldrian P."/>
            <person name="Vilgalys R."/>
            <person name="Henrissat B."/>
            <person name="Grigoriev I.V."/>
            <person name="Hibbett D."/>
            <person name="Nagy L.G."/>
            <person name="Martin F.M."/>
        </authorList>
    </citation>
    <scope>NUCLEOTIDE SEQUENCE</scope>
    <source>
        <strain evidence="1">P2</strain>
    </source>
</reference>
<dbReference type="Proteomes" id="UP000886501">
    <property type="component" value="Unassembled WGS sequence"/>
</dbReference>